<keyword evidence="2" id="KW-0812">Transmembrane</keyword>
<dbReference type="OrthoDB" id="5522515at2"/>
<evidence type="ECO:0000313" key="4">
    <source>
        <dbReference type="Proteomes" id="UP000315369"/>
    </source>
</evidence>
<protein>
    <submittedName>
        <fullName evidence="3">Uncharacterized protein</fullName>
    </submittedName>
</protein>
<evidence type="ECO:0000256" key="1">
    <source>
        <dbReference type="SAM" id="MobiDB-lite"/>
    </source>
</evidence>
<dbReference type="RefSeq" id="WP_141640808.1">
    <property type="nucleotide sequence ID" value="NZ_VIFM01000006.1"/>
</dbReference>
<keyword evidence="2" id="KW-0472">Membrane</keyword>
<feature type="transmembrane region" description="Helical" evidence="2">
    <location>
        <begin position="16"/>
        <end position="37"/>
    </location>
</feature>
<proteinExistence type="predicted"/>
<dbReference type="Proteomes" id="UP000315369">
    <property type="component" value="Unassembled WGS sequence"/>
</dbReference>
<evidence type="ECO:0000256" key="2">
    <source>
        <dbReference type="SAM" id="Phobius"/>
    </source>
</evidence>
<keyword evidence="2" id="KW-1133">Transmembrane helix</keyword>
<keyword evidence="4" id="KW-1185">Reference proteome</keyword>
<comment type="caution">
    <text evidence="3">The sequence shown here is derived from an EMBL/GenBank/DDBJ whole genome shotgun (WGS) entry which is preliminary data.</text>
</comment>
<reference evidence="3 4" key="1">
    <citation type="submission" date="2019-06" db="EMBL/GenBank/DDBJ databases">
        <authorList>
            <person name="Livingstone P."/>
            <person name="Whitworth D."/>
        </authorList>
    </citation>
    <scope>NUCLEOTIDE SEQUENCE [LARGE SCALE GENOMIC DNA]</scope>
    <source>
        <strain evidence="3 4">AM401</strain>
    </source>
</reference>
<feature type="region of interest" description="Disordered" evidence="1">
    <location>
        <begin position="171"/>
        <end position="194"/>
    </location>
</feature>
<name>A0A540X8U6_9BACT</name>
<dbReference type="AlphaFoldDB" id="A0A540X8U6"/>
<gene>
    <name evidence="3" type="ORF">FJV41_02720</name>
</gene>
<dbReference type="EMBL" id="VIFM01000006">
    <property type="protein sequence ID" value="TQF17538.1"/>
    <property type="molecule type" value="Genomic_DNA"/>
</dbReference>
<accession>A0A540X8U6</accession>
<organism evidence="3 4">
    <name type="scientific">Myxococcus llanfairpwllgwyngyllgogerychwyrndrobwllllantysiliogogogochensis</name>
    <dbReference type="NCBI Taxonomy" id="2590453"/>
    <lineage>
        <taxon>Bacteria</taxon>
        <taxon>Pseudomonadati</taxon>
        <taxon>Myxococcota</taxon>
        <taxon>Myxococcia</taxon>
        <taxon>Myxococcales</taxon>
        <taxon>Cystobacterineae</taxon>
        <taxon>Myxococcaceae</taxon>
        <taxon>Myxococcus</taxon>
    </lineage>
</organism>
<sequence length="194" mass="21434">MHTPPMPPPDNRRTKSPLLIAAGVGLLVVLGLAMMLLRGGRNFARTSEDVGGLAELASIQSQLQPLDACRIEYGARRGGRQVFGSSDSVKVFSCAESSEVVGVDVPVERRTEGVTFDMARQSRAEPWEVLVDKDRVALPALKGALEQLAPLILEQYPPVLLRQREQREAYDRELKARKDAQQAREQGARDSYPR</sequence>
<evidence type="ECO:0000313" key="3">
    <source>
        <dbReference type="EMBL" id="TQF17538.1"/>
    </source>
</evidence>